<evidence type="ECO:0000313" key="2">
    <source>
        <dbReference type="EMBL" id="MDR7376932.1"/>
    </source>
</evidence>
<keyword evidence="1" id="KW-0732">Signal</keyword>
<dbReference type="Proteomes" id="UP001180487">
    <property type="component" value="Unassembled WGS sequence"/>
</dbReference>
<feature type="signal peptide" evidence="1">
    <location>
        <begin position="1"/>
        <end position="25"/>
    </location>
</feature>
<feature type="chain" id="PRO_5046471409" evidence="1">
    <location>
        <begin position="26"/>
        <end position="171"/>
    </location>
</feature>
<evidence type="ECO:0000313" key="3">
    <source>
        <dbReference type="Proteomes" id="UP001180487"/>
    </source>
</evidence>
<dbReference type="RefSeq" id="WP_116608022.1">
    <property type="nucleotide sequence ID" value="NZ_JAVDXT010000001.1"/>
</dbReference>
<protein>
    <submittedName>
        <fullName evidence="2">Transglutaminase/protease-like cytokinesis protein 3</fullName>
    </submittedName>
</protein>
<proteinExistence type="predicted"/>
<accession>A0ABU2C6G4</accession>
<evidence type="ECO:0000256" key="1">
    <source>
        <dbReference type="SAM" id="SignalP"/>
    </source>
</evidence>
<sequence>MTTAEVFSLAATLICLLCLALAAMAAYVARRAAGAARDAQTATALLLRQQEVHEAVAAASAVQREAEHAQRLAAELSRAYGLLGLFADSFGDIDMQQSQQMADTKADLAGEIANQAQEFVSSSHHQLDEAPPQEIDRAVHGFHKALAEVRAMREDVEREQAAVERQRTSLR</sequence>
<name>A0ABU2C6G4_9BURK</name>
<reference evidence="2 3" key="1">
    <citation type="submission" date="2023-07" db="EMBL/GenBank/DDBJ databases">
        <title>Sorghum-associated microbial communities from plants grown in Nebraska, USA.</title>
        <authorList>
            <person name="Schachtman D."/>
        </authorList>
    </citation>
    <scope>NUCLEOTIDE SEQUENCE [LARGE SCALE GENOMIC DNA]</scope>
    <source>
        <strain evidence="2 3">BE313</strain>
    </source>
</reference>
<keyword evidence="3" id="KW-1185">Reference proteome</keyword>
<comment type="caution">
    <text evidence="2">The sequence shown here is derived from an EMBL/GenBank/DDBJ whole genome shotgun (WGS) entry which is preliminary data.</text>
</comment>
<organism evidence="2 3">
    <name type="scientific">Rhodoferax ferrireducens</name>
    <dbReference type="NCBI Taxonomy" id="192843"/>
    <lineage>
        <taxon>Bacteria</taxon>
        <taxon>Pseudomonadati</taxon>
        <taxon>Pseudomonadota</taxon>
        <taxon>Betaproteobacteria</taxon>
        <taxon>Burkholderiales</taxon>
        <taxon>Comamonadaceae</taxon>
        <taxon>Rhodoferax</taxon>
    </lineage>
</organism>
<dbReference type="EMBL" id="JAVDXT010000001">
    <property type="protein sequence ID" value="MDR7376932.1"/>
    <property type="molecule type" value="Genomic_DNA"/>
</dbReference>
<gene>
    <name evidence="2" type="ORF">J2X19_001590</name>
</gene>